<evidence type="ECO:0000313" key="2">
    <source>
        <dbReference type="EMBL" id="MDC8013824.1"/>
    </source>
</evidence>
<dbReference type="Proteomes" id="UP001139971">
    <property type="component" value="Unassembled WGS sequence"/>
</dbReference>
<evidence type="ECO:0008006" key="4">
    <source>
        <dbReference type="Google" id="ProtNLM"/>
    </source>
</evidence>
<keyword evidence="3" id="KW-1185">Reference proteome</keyword>
<accession>A0A9X3YK09</accession>
<comment type="caution">
    <text evidence="2">The sequence shown here is derived from an EMBL/GenBank/DDBJ whole genome shotgun (WGS) entry which is preliminary data.</text>
</comment>
<feature type="chain" id="PRO_5040837838" description="Lipoprotein" evidence="1">
    <location>
        <begin position="30"/>
        <end position="128"/>
    </location>
</feature>
<organism evidence="2 3">
    <name type="scientific">Tahibacter soli</name>
    <dbReference type="NCBI Taxonomy" id="2983605"/>
    <lineage>
        <taxon>Bacteria</taxon>
        <taxon>Pseudomonadati</taxon>
        <taxon>Pseudomonadota</taxon>
        <taxon>Gammaproteobacteria</taxon>
        <taxon>Lysobacterales</taxon>
        <taxon>Rhodanobacteraceae</taxon>
        <taxon>Tahibacter</taxon>
    </lineage>
</organism>
<dbReference type="AlphaFoldDB" id="A0A9X3YK09"/>
<gene>
    <name evidence="2" type="ORF">OD750_014875</name>
</gene>
<protein>
    <recommendedName>
        <fullName evidence="4">Lipoprotein</fullName>
    </recommendedName>
</protein>
<dbReference type="RefSeq" id="WP_263541469.1">
    <property type="nucleotide sequence ID" value="NZ_JAOVZO020000018.1"/>
</dbReference>
<evidence type="ECO:0000256" key="1">
    <source>
        <dbReference type="SAM" id="SignalP"/>
    </source>
</evidence>
<keyword evidence="1" id="KW-0732">Signal</keyword>
<proteinExistence type="predicted"/>
<dbReference type="EMBL" id="JAOVZO020000018">
    <property type="protein sequence ID" value="MDC8013824.1"/>
    <property type="molecule type" value="Genomic_DNA"/>
</dbReference>
<name>A0A9X3YK09_9GAMM</name>
<sequence>MRAREDRTAGRHRRSPTAALWRGAALALAAVTLASCGGGNETAAATACVDAVQAKLAGRNYELRAKDLAGSAKTVGDEWHLSSQITFDKSLSSEYKQTVDCKVRLEAGKAPSVIFLQFNWSMDDVKKG</sequence>
<feature type="signal peptide" evidence="1">
    <location>
        <begin position="1"/>
        <end position="29"/>
    </location>
</feature>
<reference evidence="2" key="1">
    <citation type="submission" date="2023-02" db="EMBL/GenBank/DDBJ databases">
        <title>Tahibacter soli sp. nov. isolated from soil.</title>
        <authorList>
            <person name="Baek J.H."/>
            <person name="Lee J.K."/>
            <person name="Choi D.G."/>
            <person name="Jeon C.O."/>
        </authorList>
    </citation>
    <scope>NUCLEOTIDE SEQUENCE</scope>
    <source>
        <strain evidence="2">BL</strain>
    </source>
</reference>
<evidence type="ECO:0000313" key="3">
    <source>
        <dbReference type="Proteomes" id="UP001139971"/>
    </source>
</evidence>